<evidence type="ECO:0008006" key="6">
    <source>
        <dbReference type="Google" id="ProtNLM"/>
    </source>
</evidence>
<dbReference type="PROSITE" id="PS51732">
    <property type="entry name" value="ASN_GLN_ASE_3"/>
    <property type="match status" value="1"/>
</dbReference>
<dbReference type="SMART" id="SM00870">
    <property type="entry name" value="Asparaginase"/>
    <property type="match status" value="1"/>
</dbReference>
<dbReference type="SFLD" id="SFLDS00057">
    <property type="entry name" value="Glutaminase/Asparaginase"/>
    <property type="match status" value="1"/>
</dbReference>
<dbReference type="InterPro" id="IPR040919">
    <property type="entry name" value="Asparaginase_C"/>
</dbReference>
<dbReference type="Gene3D" id="3.40.50.40">
    <property type="match status" value="1"/>
</dbReference>
<dbReference type="PANTHER" id="PTHR11707">
    <property type="entry name" value="L-ASPARAGINASE"/>
    <property type="match status" value="1"/>
</dbReference>
<evidence type="ECO:0000259" key="2">
    <source>
        <dbReference type="Pfam" id="PF00710"/>
    </source>
</evidence>
<accession>A0A7K1UQL7</accession>
<dbReference type="Gene3D" id="3.40.50.1170">
    <property type="entry name" value="L-asparaginase, N-terminal domain"/>
    <property type="match status" value="1"/>
</dbReference>
<dbReference type="GO" id="GO:0004067">
    <property type="term" value="F:asparaginase activity"/>
    <property type="evidence" value="ECO:0007669"/>
    <property type="project" value="UniProtKB-UniRule"/>
</dbReference>
<dbReference type="InterPro" id="IPR036152">
    <property type="entry name" value="Asp/glu_Ase-like_sf"/>
</dbReference>
<reference evidence="4 5" key="1">
    <citation type="submission" date="2019-12" db="EMBL/GenBank/DDBJ databases">
        <title>Nocardia sp. nov. ET3-3 isolated from soil.</title>
        <authorList>
            <person name="Kanchanasin P."/>
            <person name="Tanasupawat S."/>
            <person name="Yuki M."/>
            <person name="Kudo T."/>
        </authorList>
    </citation>
    <scope>NUCLEOTIDE SEQUENCE [LARGE SCALE GENOMIC DNA]</scope>
    <source>
        <strain evidence="4 5">ET3-3</strain>
    </source>
</reference>
<dbReference type="PRINTS" id="PR00139">
    <property type="entry name" value="ASNGLNASE"/>
</dbReference>
<sequence>MVSGARAIEFRGAHARRQHGREVRTMTNAASSAVAQDISTLRVEILYTGGTFGMIDHGEGLRPRAGIGGEVADLIDAYSDCYGIPVEFRYTELDRVIDSAEAEPGTARLIAERVRARIGATPPDGVIVIHGTDTMAYTGARMAFELHDIPVPVVLTGAQIPLGLPASDAGDNLMLALNSIATQPAPGVFLAFGSALHPAVRASKRSCDGYDGFTTVRPLTPPPAPVVHPVAADSAETAAPVGLFTVFPGMDTDLLDAALRIYHGGVVLECYGAGTMPMSRAAVAAIGKATERGTPVVAITHCDSGTVDLERYQPGRALLAAGAIGGGDMTREAALAKLGHLADLGLPADELRRWMTTNLLGELADSPAVH</sequence>
<organism evidence="4 5">
    <name type="scientific">Nocardia terrae</name>
    <dbReference type="NCBI Taxonomy" id="2675851"/>
    <lineage>
        <taxon>Bacteria</taxon>
        <taxon>Bacillati</taxon>
        <taxon>Actinomycetota</taxon>
        <taxon>Actinomycetes</taxon>
        <taxon>Mycobacteriales</taxon>
        <taxon>Nocardiaceae</taxon>
        <taxon>Nocardia</taxon>
    </lineage>
</organism>
<keyword evidence="5" id="KW-1185">Reference proteome</keyword>
<protein>
    <recommendedName>
        <fullName evidence="6">Asparaginase</fullName>
    </recommendedName>
</protein>
<dbReference type="InterPro" id="IPR037152">
    <property type="entry name" value="L-asparaginase_N_sf"/>
</dbReference>
<name>A0A7K1UQL7_9NOCA</name>
<dbReference type="PIRSF" id="PIRSF001220">
    <property type="entry name" value="L-ASNase_gatD"/>
    <property type="match status" value="1"/>
</dbReference>
<dbReference type="PROSITE" id="PS00917">
    <property type="entry name" value="ASN_GLN_ASE_2"/>
    <property type="match status" value="1"/>
</dbReference>
<proteinExistence type="predicted"/>
<dbReference type="EMBL" id="WRPP01000001">
    <property type="protein sequence ID" value="MVU76597.1"/>
    <property type="molecule type" value="Genomic_DNA"/>
</dbReference>
<evidence type="ECO:0000313" key="5">
    <source>
        <dbReference type="Proteomes" id="UP000466794"/>
    </source>
</evidence>
<evidence type="ECO:0000259" key="3">
    <source>
        <dbReference type="Pfam" id="PF17763"/>
    </source>
</evidence>
<dbReference type="Pfam" id="PF17763">
    <property type="entry name" value="Asparaginase_C"/>
    <property type="match status" value="1"/>
</dbReference>
<dbReference type="Pfam" id="PF00710">
    <property type="entry name" value="Asparaginase"/>
    <property type="match status" value="1"/>
</dbReference>
<dbReference type="Proteomes" id="UP000466794">
    <property type="component" value="Unassembled WGS sequence"/>
</dbReference>
<dbReference type="AlphaFoldDB" id="A0A7K1UQL7"/>
<dbReference type="GO" id="GO:0005829">
    <property type="term" value="C:cytosol"/>
    <property type="evidence" value="ECO:0007669"/>
    <property type="project" value="TreeGrafter"/>
</dbReference>
<feature type="domain" description="Asparaginase/glutaminase C-terminal" evidence="3">
    <location>
        <begin position="241"/>
        <end position="355"/>
    </location>
</feature>
<evidence type="ECO:0000256" key="1">
    <source>
        <dbReference type="PROSITE-ProRule" id="PRU10100"/>
    </source>
</evidence>
<gene>
    <name evidence="4" type="ORF">GPX89_04980</name>
</gene>
<evidence type="ECO:0000313" key="4">
    <source>
        <dbReference type="EMBL" id="MVU76597.1"/>
    </source>
</evidence>
<dbReference type="SUPFAM" id="SSF53774">
    <property type="entry name" value="Glutaminase/Asparaginase"/>
    <property type="match status" value="1"/>
</dbReference>
<dbReference type="InterPro" id="IPR006034">
    <property type="entry name" value="Asparaginase/glutaminase-like"/>
</dbReference>
<feature type="active site" evidence="1">
    <location>
        <position position="132"/>
    </location>
</feature>
<dbReference type="CDD" id="cd08963">
    <property type="entry name" value="L-asparaginase_I"/>
    <property type="match status" value="1"/>
</dbReference>
<dbReference type="PIRSF" id="PIRSF500176">
    <property type="entry name" value="L_ASNase"/>
    <property type="match status" value="1"/>
</dbReference>
<dbReference type="PANTHER" id="PTHR11707:SF28">
    <property type="entry name" value="60 KDA LYSOPHOSPHOLIPASE"/>
    <property type="match status" value="1"/>
</dbReference>
<feature type="domain" description="L-asparaginase N-terminal" evidence="2">
    <location>
        <begin position="42"/>
        <end position="216"/>
    </location>
</feature>
<dbReference type="InterPro" id="IPR027474">
    <property type="entry name" value="L-asparaginase_N"/>
</dbReference>
<dbReference type="InterPro" id="IPR027475">
    <property type="entry name" value="Asparaginase/glutaminase_AS2"/>
</dbReference>
<comment type="caution">
    <text evidence="4">The sequence shown here is derived from an EMBL/GenBank/DDBJ whole genome shotgun (WGS) entry which is preliminary data.</text>
</comment>
<dbReference type="InterPro" id="IPR027473">
    <property type="entry name" value="L-asparaginase_C"/>
</dbReference>
<dbReference type="InterPro" id="IPR041725">
    <property type="entry name" value="L-asparaginase_I"/>
</dbReference>